<evidence type="ECO:0000313" key="4">
    <source>
        <dbReference type="Proteomes" id="UP001185755"/>
    </source>
</evidence>
<feature type="transmembrane region" description="Helical" evidence="2">
    <location>
        <begin position="126"/>
        <end position="145"/>
    </location>
</feature>
<feature type="compositionally biased region" description="Basic and acidic residues" evidence="1">
    <location>
        <begin position="431"/>
        <end position="440"/>
    </location>
</feature>
<proteinExistence type="predicted"/>
<feature type="transmembrane region" description="Helical" evidence="2">
    <location>
        <begin position="227"/>
        <end position="248"/>
    </location>
</feature>
<evidence type="ECO:0000256" key="2">
    <source>
        <dbReference type="SAM" id="Phobius"/>
    </source>
</evidence>
<evidence type="ECO:0000256" key="1">
    <source>
        <dbReference type="SAM" id="MobiDB-lite"/>
    </source>
</evidence>
<keyword evidence="4" id="KW-1185">Reference proteome</keyword>
<name>A0ABU4B790_9NOCA</name>
<feature type="transmembrane region" description="Helical" evidence="2">
    <location>
        <begin position="102"/>
        <end position="119"/>
    </location>
</feature>
<keyword evidence="2" id="KW-0472">Membrane</keyword>
<feature type="transmembrane region" description="Helical" evidence="2">
    <location>
        <begin position="348"/>
        <end position="367"/>
    </location>
</feature>
<feature type="transmembrane region" description="Helical" evidence="2">
    <location>
        <begin position="203"/>
        <end position="220"/>
    </location>
</feature>
<keyword evidence="2" id="KW-0812">Transmembrane</keyword>
<evidence type="ECO:0000313" key="3">
    <source>
        <dbReference type="EMBL" id="MDV6260060.1"/>
    </source>
</evidence>
<feature type="transmembrane region" description="Helical" evidence="2">
    <location>
        <begin position="157"/>
        <end position="174"/>
    </location>
</feature>
<organism evidence="3 4">
    <name type="scientific">Rhodococcoides yunnanense</name>
    <dbReference type="NCBI Taxonomy" id="278209"/>
    <lineage>
        <taxon>Bacteria</taxon>
        <taxon>Bacillati</taxon>
        <taxon>Actinomycetota</taxon>
        <taxon>Actinomycetes</taxon>
        <taxon>Mycobacteriales</taxon>
        <taxon>Nocardiaceae</taxon>
        <taxon>Rhodococcoides</taxon>
    </lineage>
</organism>
<sequence>MTATLDSPKPATTGLTFEARRALGKRVISSGVLIVLGATSGLQVMGFTVTGFSGLCLLVAPALFLTATSRGDRLIIVLATVAFAGFIVSSQLNDLSFFDERVIQWASFAIYFVGITVIAGRDLERLFSLAAGVALGSCLYFLTAGLPFSSLSTFEDLWKYAFAPSVTLIGLYVLVRMKIPVQIQAVFLVLLAGASLVLNFRSHALVCLGSAAVLLVTWLAREKMSRFTQFLIVAGVGAGLGTLIPAIARSGIAGEAVQAKTELQDSTGVPAILAGRTESPLSIAAIIDKPIFGWGSADNLTTEVFARGEEFAISIGFDPNLPFYGFWHLANGATSLHSVLFSSWAEGGVFAAVLPVFLVIAALTVIWNSPRYGIWAAMAVQISVQAGWDLLFSPMSYNLLAAFALLAAVFASRHLTTPGSRRSRAPGPVSETEHDEVALR</sequence>
<comment type="caution">
    <text evidence="3">The sequence shown here is derived from an EMBL/GenBank/DDBJ whole genome shotgun (WGS) entry which is preliminary data.</text>
</comment>
<feature type="transmembrane region" description="Helical" evidence="2">
    <location>
        <begin position="51"/>
        <end position="67"/>
    </location>
</feature>
<dbReference type="Proteomes" id="UP001185755">
    <property type="component" value="Unassembled WGS sequence"/>
</dbReference>
<feature type="region of interest" description="Disordered" evidence="1">
    <location>
        <begin position="417"/>
        <end position="440"/>
    </location>
</feature>
<feature type="transmembrane region" description="Helical" evidence="2">
    <location>
        <begin position="397"/>
        <end position="415"/>
    </location>
</feature>
<feature type="transmembrane region" description="Helical" evidence="2">
    <location>
        <begin position="74"/>
        <end position="90"/>
    </location>
</feature>
<protein>
    <recommendedName>
        <fullName evidence="5">O-antigen ligase</fullName>
    </recommendedName>
</protein>
<dbReference type="RefSeq" id="WP_317562939.1">
    <property type="nucleotide sequence ID" value="NZ_JAWLJX010000001.1"/>
</dbReference>
<gene>
    <name evidence="3" type="ORF">R3P96_01780</name>
</gene>
<reference evidence="3 4" key="1">
    <citation type="submission" date="2023-10" db="EMBL/GenBank/DDBJ databases">
        <title>Development of a sustainable strategy for remediation of hydrocarbon-contaminated territories based on the waste exchange concept.</title>
        <authorList>
            <person name="Krivoruchko A."/>
        </authorList>
    </citation>
    <scope>NUCLEOTIDE SEQUENCE [LARGE SCALE GENOMIC DNA]</scope>
    <source>
        <strain evidence="3 4">IEGM 1323</strain>
    </source>
</reference>
<evidence type="ECO:0008006" key="5">
    <source>
        <dbReference type="Google" id="ProtNLM"/>
    </source>
</evidence>
<keyword evidence="2" id="KW-1133">Transmembrane helix</keyword>
<dbReference type="EMBL" id="JAWLJX010000001">
    <property type="protein sequence ID" value="MDV6260060.1"/>
    <property type="molecule type" value="Genomic_DNA"/>
</dbReference>
<accession>A0ABU4B790</accession>